<reference evidence="1" key="1">
    <citation type="journal article" date="2021" name="PeerJ">
        <title>Extensive microbial diversity within the chicken gut microbiome revealed by metagenomics and culture.</title>
        <authorList>
            <person name="Gilroy R."/>
            <person name="Ravi A."/>
            <person name="Getino M."/>
            <person name="Pursley I."/>
            <person name="Horton D.L."/>
            <person name="Alikhan N.F."/>
            <person name="Baker D."/>
            <person name="Gharbi K."/>
            <person name="Hall N."/>
            <person name="Watson M."/>
            <person name="Adriaenssens E.M."/>
            <person name="Foster-Nyarko E."/>
            <person name="Jarju S."/>
            <person name="Secka A."/>
            <person name="Antonio M."/>
            <person name="Oren A."/>
            <person name="Chaudhuri R.R."/>
            <person name="La Ragione R."/>
            <person name="Hildebrand F."/>
            <person name="Pallen M.J."/>
        </authorList>
    </citation>
    <scope>NUCLEOTIDE SEQUENCE</scope>
    <source>
        <strain evidence="1">CHK165-2605</strain>
    </source>
</reference>
<evidence type="ECO:0000313" key="1">
    <source>
        <dbReference type="EMBL" id="HJC43895.1"/>
    </source>
</evidence>
<feature type="non-terminal residue" evidence="1">
    <location>
        <position position="1"/>
    </location>
</feature>
<protein>
    <submittedName>
        <fullName evidence="1">Uncharacterized protein</fullName>
    </submittedName>
</protein>
<gene>
    <name evidence="1" type="ORF">H9756_09510</name>
</gene>
<sequence length="73" mass="8237">LACKRRQKTIQAYGGRHTVRWSRVRRNRTESMSREAELAAATVQAGLQKAAEGNSGIWRTPYSEMEPCKAESN</sequence>
<name>A0A9D2P6S4_9FIRM</name>
<dbReference type="EMBL" id="DWWI01000199">
    <property type="protein sequence ID" value="HJC43895.1"/>
    <property type="molecule type" value="Genomic_DNA"/>
</dbReference>
<evidence type="ECO:0000313" key="2">
    <source>
        <dbReference type="Proteomes" id="UP000823895"/>
    </source>
</evidence>
<organism evidence="1 2">
    <name type="scientific">Candidatus Mediterraneibacter gallistercoris</name>
    <dbReference type="NCBI Taxonomy" id="2838671"/>
    <lineage>
        <taxon>Bacteria</taxon>
        <taxon>Bacillati</taxon>
        <taxon>Bacillota</taxon>
        <taxon>Clostridia</taxon>
        <taxon>Lachnospirales</taxon>
        <taxon>Lachnospiraceae</taxon>
        <taxon>Mediterraneibacter</taxon>
    </lineage>
</organism>
<dbReference type="Proteomes" id="UP000823895">
    <property type="component" value="Unassembled WGS sequence"/>
</dbReference>
<reference evidence="1" key="2">
    <citation type="submission" date="2021-04" db="EMBL/GenBank/DDBJ databases">
        <authorList>
            <person name="Gilroy R."/>
        </authorList>
    </citation>
    <scope>NUCLEOTIDE SEQUENCE</scope>
    <source>
        <strain evidence="1">CHK165-2605</strain>
    </source>
</reference>
<comment type="caution">
    <text evidence="1">The sequence shown here is derived from an EMBL/GenBank/DDBJ whole genome shotgun (WGS) entry which is preliminary data.</text>
</comment>
<accession>A0A9D2P6S4</accession>
<dbReference type="AlphaFoldDB" id="A0A9D2P6S4"/>
<proteinExistence type="predicted"/>